<keyword evidence="3 5" id="KW-0479">Metal-binding</keyword>
<dbReference type="Pfam" id="PF02777">
    <property type="entry name" value="Sod_Fe_C"/>
    <property type="match status" value="1"/>
</dbReference>
<feature type="binding site" evidence="5">
    <location>
        <position position="96"/>
    </location>
    <ligand>
        <name>Mn(2+)</name>
        <dbReference type="ChEBI" id="CHEBI:29035"/>
    </ligand>
</feature>
<evidence type="ECO:0000256" key="5">
    <source>
        <dbReference type="PIRSR" id="PIRSR000349-1"/>
    </source>
</evidence>
<organism evidence="9 10">
    <name type="scientific">Odoribacter splanchnicus</name>
    <dbReference type="NCBI Taxonomy" id="28118"/>
    <lineage>
        <taxon>Bacteria</taxon>
        <taxon>Pseudomonadati</taxon>
        <taxon>Bacteroidota</taxon>
        <taxon>Bacteroidia</taxon>
        <taxon>Bacteroidales</taxon>
        <taxon>Odoribacteraceae</taxon>
        <taxon>Odoribacter</taxon>
    </lineage>
</organism>
<feature type="binding site" evidence="5">
    <location>
        <position position="178"/>
    </location>
    <ligand>
        <name>Mn(2+)</name>
        <dbReference type="ChEBI" id="CHEBI:29035"/>
    </ligand>
</feature>
<dbReference type="EC" id="1.15.1.1" evidence="2 6"/>
<dbReference type="AlphaFoldDB" id="A0A413IEZ9"/>
<feature type="binding site" evidence="5">
    <location>
        <position position="49"/>
    </location>
    <ligand>
        <name>Mn(2+)</name>
        <dbReference type="ChEBI" id="CHEBI:29035"/>
    </ligand>
</feature>
<comment type="caution">
    <text evidence="9">The sequence shown here is derived from an EMBL/GenBank/DDBJ whole genome shotgun (WGS) entry which is preliminary data.</text>
</comment>
<dbReference type="InterPro" id="IPR019831">
    <property type="entry name" value="Mn/Fe_SOD_N"/>
</dbReference>
<comment type="similarity">
    <text evidence="1 6">Belongs to the iron/manganese superoxide dismutase family.</text>
</comment>
<gene>
    <name evidence="9" type="ORF">DXA53_03480</name>
</gene>
<dbReference type="PRINTS" id="PR01703">
    <property type="entry name" value="MNSODISMTASE"/>
</dbReference>
<dbReference type="PANTHER" id="PTHR42769:SF3">
    <property type="entry name" value="SUPEROXIDE DISMUTASE [FE] 2, CHLOROPLASTIC"/>
    <property type="match status" value="1"/>
</dbReference>
<dbReference type="Gene3D" id="1.10.287.990">
    <property type="entry name" value="Fe,Mn superoxide dismutase (SOD) domain"/>
    <property type="match status" value="1"/>
</dbReference>
<keyword evidence="4 6" id="KW-0560">Oxidoreductase</keyword>
<dbReference type="InterPro" id="IPR019832">
    <property type="entry name" value="Mn/Fe_SOD_C"/>
</dbReference>
<dbReference type="Pfam" id="PF00081">
    <property type="entry name" value="Sod_Fe_N"/>
    <property type="match status" value="1"/>
</dbReference>
<dbReference type="PIRSF" id="PIRSF000349">
    <property type="entry name" value="SODismutase"/>
    <property type="match status" value="1"/>
</dbReference>
<dbReference type="InterPro" id="IPR036314">
    <property type="entry name" value="SOD_C_sf"/>
</dbReference>
<comment type="catalytic activity">
    <reaction evidence="6">
        <text>2 superoxide + 2 H(+) = H2O2 + O2</text>
        <dbReference type="Rhea" id="RHEA:20696"/>
        <dbReference type="ChEBI" id="CHEBI:15378"/>
        <dbReference type="ChEBI" id="CHEBI:15379"/>
        <dbReference type="ChEBI" id="CHEBI:16240"/>
        <dbReference type="ChEBI" id="CHEBI:18421"/>
        <dbReference type="EC" id="1.15.1.1"/>
    </reaction>
</comment>
<feature type="binding site" evidence="5">
    <location>
        <position position="182"/>
    </location>
    <ligand>
        <name>Mn(2+)</name>
        <dbReference type="ChEBI" id="CHEBI:29035"/>
    </ligand>
</feature>
<evidence type="ECO:0000256" key="3">
    <source>
        <dbReference type="ARBA" id="ARBA00022723"/>
    </source>
</evidence>
<evidence type="ECO:0000256" key="2">
    <source>
        <dbReference type="ARBA" id="ARBA00012682"/>
    </source>
</evidence>
<feature type="domain" description="Manganese/iron superoxide dismutase C-terminal" evidence="8">
    <location>
        <begin position="111"/>
        <end position="211"/>
    </location>
</feature>
<evidence type="ECO:0000256" key="4">
    <source>
        <dbReference type="ARBA" id="ARBA00023002"/>
    </source>
</evidence>
<dbReference type="GO" id="GO:0046872">
    <property type="term" value="F:metal ion binding"/>
    <property type="evidence" value="ECO:0007669"/>
    <property type="project" value="UniProtKB-KW"/>
</dbReference>
<evidence type="ECO:0000313" key="9">
    <source>
        <dbReference type="EMBL" id="RGY08924.1"/>
    </source>
</evidence>
<name>A0A413IEZ9_9BACT</name>
<dbReference type="InterPro" id="IPR001189">
    <property type="entry name" value="Mn/Fe_SOD"/>
</dbReference>
<evidence type="ECO:0000259" key="7">
    <source>
        <dbReference type="Pfam" id="PF00081"/>
    </source>
</evidence>
<evidence type="ECO:0000256" key="1">
    <source>
        <dbReference type="ARBA" id="ARBA00008714"/>
    </source>
</evidence>
<dbReference type="GO" id="GO:0004784">
    <property type="term" value="F:superoxide dismutase activity"/>
    <property type="evidence" value="ECO:0007669"/>
    <property type="project" value="UniProtKB-EC"/>
</dbReference>
<dbReference type="OMA" id="DSLINWD"/>
<evidence type="ECO:0000313" key="10">
    <source>
        <dbReference type="Proteomes" id="UP000284434"/>
    </source>
</evidence>
<protein>
    <recommendedName>
        <fullName evidence="2 6">Superoxide dismutase</fullName>
        <ecNumber evidence="2 6">1.15.1.1</ecNumber>
    </recommendedName>
</protein>
<dbReference type="PANTHER" id="PTHR42769">
    <property type="entry name" value="SUPEROXIDE DISMUTASE"/>
    <property type="match status" value="1"/>
</dbReference>
<sequence>MNTESCHCGLLSCKEVNTRDKDNKFTLQPLPYAENSLEPYISEKTVKFHYGKHLAAYIDNTNKLKAGTQFDDQPIHEIIKKASGGLFNNAAQVFNHYFYFEALHHSGVQAPRGKLSNLLEKNFGSFEDFKEKFTQAGTALFGSGWVWLVQEDDKLEIWPAPNAENPLKNGKYPLLTMDVWEHAYYLDTQNARAKYIENFWQIVNWEVVEKRVK</sequence>
<proteinExistence type="inferred from homology"/>
<dbReference type="InterPro" id="IPR019833">
    <property type="entry name" value="Mn/Fe_SOD_BS"/>
</dbReference>
<dbReference type="SUPFAM" id="SSF46609">
    <property type="entry name" value="Fe,Mn superoxide dismutase (SOD), N-terminal domain"/>
    <property type="match status" value="1"/>
</dbReference>
<evidence type="ECO:0000259" key="8">
    <source>
        <dbReference type="Pfam" id="PF02777"/>
    </source>
</evidence>
<evidence type="ECO:0000256" key="6">
    <source>
        <dbReference type="RuleBase" id="RU000414"/>
    </source>
</evidence>
<dbReference type="Proteomes" id="UP000284434">
    <property type="component" value="Unassembled WGS sequence"/>
</dbReference>
<reference evidence="9 10" key="1">
    <citation type="submission" date="2018-08" db="EMBL/GenBank/DDBJ databases">
        <title>A genome reference for cultivated species of the human gut microbiota.</title>
        <authorList>
            <person name="Zou Y."/>
            <person name="Xue W."/>
            <person name="Luo G."/>
        </authorList>
    </citation>
    <scope>NUCLEOTIDE SEQUENCE [LARGE SCALE GENOMIC DNA]</scope>
    <source>
        <strain evidence="9 10">OF03-11</strain>
    </source>
</reference>
<feature type="domain" description="Manganese/iron superoxide dismutase N-terminal" evidence="7">
    <location>
        <begin position="24"/>
        <end position="103"/>
    </location>
</feature>
<dbReference type="GeneID" id="61273938"/>
<dbReference type="InterPro" id="IPR036324">
    <property type="entry name" value="Mn/Fe_SOD_N_sf"/>
</dbReference>
<dbReference type="SUPFAM" id="SSF54719">
    <property type="entry name" value="Fe,Mn superoxide dismutase (SOD), C-terminal domain"/>
    <property type="match status" value="1"/>
</dbReference>
<dbReference type="EMBL" id="QSCO01000004">
    <property type="protein sequence ID" value="RGY08924.1"/>
    <property type="molecule type" value="Genomic_DNA"/>
</dbReference>
<dbReference type="FunFam" id="3.55.40.20:FF:000004">
    <property type="entry name" value="Superoxide dismutase [Fe]"/>
    <property type="match status" value="1"/>
</dbReference>
<dbReference type="RefSeq" id="WP_013611020.1">
    <property type="nucleotide sequence ID" value="NZ_JADMZE010000007.1"/>
</dbReference>
<dbReference type="Gene3D" id="3.55.40.20">
    <property type="entry name" value="Iron/manganese superoxide dismutase, C-terminal domain"/>
    <property type="match status" value="1"/>
</dbReference>
<dbReference type="PROSITE" id="PS00088">
    <property type="entry name" value="SOD_MN"/>
    <property type="match status" value="1"/>
</dbReference>
<accession>A0A413IEZ9</accession>
<comment type="function">
    <text evidence="6">Destroys radicals which are normally produced within the cells and which are toxic to biological systems.</text>
</comment>